<accession>A0A9W6LRP9</accession>
<name>A0A9W6LRP9_9HYPH</name>
<dbReference type="InterPro" id="IPR011486">
    <property type="entry name" value="BBP2"/>
</dbReference>
<proteinExistence type="predicted"/>
<feature type="signal peptide" evidence="1">
    <location>
        <begin position="1"/>
        <end position="21"/>
    </location>
</feature>
<dbReference type="Proteomes" id="UP001144323">
    <property type="component" value="Unassembled WGS sequence"/>
</dbReference>
<keyword evidence="1" id="KW-0732">Signal</keyword>
<dbReference type="EMBL" id="BSEC01000001">
    <property type="protein sequence ID" value="GLI92677.1"/>
    <property type="molecule type" value="Genomic_DNA"/>
</dbReference>
<sequence>MKWYSLPLITAFTLAATMAGAADVANKKAAVAPPPPPKWLDTLTVDGYVEGGVAMNFNQPWNNINWGHLYTIDSNQPIFNGAVLTVMRPLDPKSDHYDFGFKAQIQIGEDMRFNHVIGTTDYWIPSRTQIGPLEANVQAHLPWKSFISEGGVDIKAGIFPTYNGAEVMYAKDNLFYSHSYIFNFGPFLHTGVMTTTHVRDWLDVYAGVTTGVNTFIGYPGDNNAAPAFHGGVGLNLLEGNLTIMGFVHSGPENPKQFGVAYNPDALGLPPGIFPGAWPNTPFACVCNPNSTNRTFANLTTTWKVTENLTLITDMAFNRESGNNPASSLGGIPQNAYGFYNGFFPEFVAAPGWPANALSYLPQYPKGAESYAIAQYASYKINDIFKINGRVEYYRDTANFFVSAPAGYYDAANAFHGYPCPTCFFRSTFDPNAANHGTSYLALTAGMTITPELPKLPIITGMILRPEFRWDTSVNGTTPFFRGLNYNGNGLSRSQGMFNMDVIIPFSLL</sequence>
<keyword evidence="3" id="KW-1185">Reference proteome</keyword>
<evidence type="ECO:0000313" key="2">
    <source>
        <dbReference type="EMBL" id="GLI92677.1"/>
    </source>
</evidence>
<evidence type="ECO:0008006" key="4">
    <source>
        <dbReference type="Google" id="ProtNLM"/>
    </source>
</evidence>
<dbReference type="Pfam" id="PF07642">
    <property type="entry name" value="BBP2"/>
    <property type="match status" value="1"/>
</dbReference>
<gene>
    <name evidence="2" type="ORF">LMG27198_16690</name>
</gene>
<evidence type="ECO:0000313" key="3">
    <source>
        <dbReference type="Proteomes" id="UP001144323"/>
    </source>
</evidence>
<dbReference type="AlphaFoldDB" id="A0A9W6LRP9"/>
<feature type="chain" id="PRO_5040753267" description="Porin" evidence="1">
    <location>
        <begin position="22"/>
        <end position="508"/>
    </location>
</feature>
<organism evidence="2 3">
    <name type="scientific">Methylocystis echinoides</name>
    <dbReference type="NCBI Taxonomy" id="29468"/>
    <lineage>
        <taxon>Bacteria</taxon>
        <taxon>Pseudomonadati</taxon>
        <taxon>Pseudomonadota</taxon>
        <taxon>Alphaproteobacteria</taxon>
        <taxon>Hyphomicrobiales</taxon>
        <taxon>Methylocystaceae</taxon>
        <taxon>Methylocystis</taxon>
    </lineage>
</organism>
<comment type="caution">
    <text evidence="2">The sequence shown here is derived from an EMBL/GenBank/DDBJ whole genome shotgun (WGS) entry which is preliminary data.</text>
</comment>
<dbReference type="RefSeq" id="WP_281802026.1">
    <property type="nucleotide sequence ID" value="NZ_BSEC01000001.1"/>
</dbReference>
<protein>
    <recommendedName>
        <fullName evidence="4">Porin</fullName>
    </recommendedName>
</protein>
<evidence type="ECO:0000256" key="1">
    <source>
        <dbReference type="SAM" id="SignalP"/>
    </source>
</evidence>
<reference evidence="2" key="1">
    <citation type="journal article" date="2023" name="Int. J. Syst. Evol. Microbiol.">
        <title>Methylocystis iwaonis sp. nov., a type II methane-oxidizing bacterium from surface soil of a rice paddy field in Japan, and emended description of the genus Methylocystis (ex Whittenbury et al. 1970) Bowman et al. 1993.</title>
        <authorList>
            <person name="Kaise H."/>
            <person name="Sawadogo J.B."/>
            <person name="Alam M.S."/>
            <person name="Ueno C."/>
            <person name="Dianou D."/>
            <person name="Shinjo R."/>
            <person name="Asakawa S."/>
        </authorList>
    </citation>
    <scope>NUCLEOTIDE SEQUENCE</scope>
    <source>
        <strain evidence="2">LMG27198</strain>
    </source>
</reference>